<name>A0ABN7A8I9_9HEMI</name>
<evidence type="ECO:0008006" key="4">
    <source>
        <dbReference type="Google" id="ProtNLM"/>
    </source>
</evidence>
<evidence type="ECO:0000313" key="3">
    <source>
        <dbReference type="Proteomes" id="UP001307889"/>
    </source>
</evidence>
<feature type="region of interest" description="Disordered" evidence="1">
    <location>
        <begin position="350"/>
        <end position="378"/>
    </location>
</feature>
<evidence type="ECO:0000256" key="1">
    <source>
        <dbReference type="SAM" id="MobiDB-lite"/>
    </source>
</evidence>
<keyword evidence="3" id="KW-1185">Reference proteome</keyword>
<dbReference type="EMBL" id="AP028909">
    <property type="protein sequence ID" value="BES88520.1"/>
    <property type="molecule type" value="Genomic_DNA"/>
</dbReference>
<proteinExistence type="predicted"/>
<reference evidence="2 3" key="1">
    <citation type="submission" date="2023-09" db="EMBL/GenBank/DDBJ databases">
        <title>Nesidiocoris tenuis whole genome shotgun sequence.</title>
        <authorList>
            <person name="Shibata T."/>
            <person name="Shimoda M."/>
            <person name="Kobayashi T."/>
            <person name="Uehara T."/>
        </authorList>
    </citation>
    <scope>NUCLEOTIDE SEQUENCE [LARGE SCALE GENOMIC DNA]</scope>
    <source>
        <strain evidence="2 3">Japan</strain>
    </source>
</reference>
<dbReference type="Proteomes" id="UP001307889">
    <property type="component" value="Chromosome 1"/>
</dbReference>
<gene>
    <name evidence="2" type="ORF">NTJ_01326</name>
</gene>
<protein>
    <recommendedName>
        <fullName evidence="4">PAZ domain-containing protein</fullName>
    </recommendedName>
</protein>
<organism evidence="2 3">
    <name type="scientific">Nesidiocoris tenuis</name>
    <dbReference type="NCBI Taxonomy" id="355587"/>
    <lineage>
        <taxon>Eukaryota</taxon>
        <taxon>Metazoa</taxon>
        <taxon>Ecdysozoa</taxon>
        <taxon>Arthropoda</taxon>
        <taxon>Hexapoda</taxon>
        <taxon>Insecta</taxon>
        <taxon>Pterygota</taxon>
        <taxon>Neoptera</taxon>
        <taxon>Paraneoptera</taxon>
        <taxon>Hemiptera</taxon>
        <taxon>Heteroptera</taxon>
        <taxon>Panheteroptera</taxon>
        <taxon>Cimicomorpha</taxon>
        <taxon>Miridae</taxon>
        <taxon>Dicyphina</taxon>
        <taxon>Nesidiocoris</taxon>
    </lineage>
</organism>
<sequence>MDRLLKKLKCELAKFKLADLQTVARSVLGRTVQPAAIIAQIDKKRLSKNKNNIVEVCVYLYRRQRPSEEEVQEKIWLLQLYLMAHNCHRTWFGAELVDNTSETPLSLDRFEKYLTRAYKKELRDVKVLHIERDNFIWVMAVEYRTKSQNRLQYLSPVYFVVSVNFDLPYFLHSPKKEDRHHLDILASALGYDSSKSMDLSGKDVCGLFRMIERQLSRPVALRAPVSRHAVDVDGCTADYTGRASRIAYAEQILAGGSNLSVYTVESTDKYRGHLYSCPPAAKKLNLCTKLTIQCLSNKYTVDDVIKEAIVRGDMTIPAPSWAVNMPYQASNYASLQSLVPVVQSICPAPAPVSEDSGAISEESRRENEASNESMDQSV</sequence>
<evidence type="ECO:0000313" key="2">
    <source>
        <dbReference type="EMBL" id="BES88520.1"/>
    </source>
</evidence>
<accession>A0ABN7A8I9</accession>